<feature type="region of interest" description="Disordered" evidence="1">
    <location>
        <begin position="34"/>
        <end position="53"/>
    </location>
</feature>
<gene>
    <name evidence="2" type="ORF">KK488_20950</name>
</gene>
<organism evidence="2 3">
    <name type="scientific">Sphingobium nicotianae</name>
    <dbReference type="NCBI Taxonomy" id="2782607"/>
    <lineage>
        <taxon>Bacteria</taxon>
        <taxon>Pseudomonadati</taxon>
        <taxon>Pseudomonadota</taxon>
        <taxon>Alphaproteobacteria</taxon>
        <taxon>Sphingomonadales</taxon>
        <taxon>Sphingomonadaceae</taxon>
        <taxon>Sphingobium</taxon>
    </lineage>
</organism>
<keyword evidence="3" id="KW-1185">Reference proteome</keyword>
<name>A0A9X1DGG9_9SPHN</name>
<dbReference type="EMBL" id="JAHGAW010000018">
    <property type="protein sequence ID" value="MBT2189428.1"/>
    <property type="molecule type" value="Genomic_DNA"/>
</dbReference>
<protein>
    <submittedName>
        <fullName evidence="2">Uncharacterized protein</fullName>
    </submittedName>
</protein>
<dbReference type="RefSeq" id="WP_214625681.1">
    <property type="nucleotide sequence ID" value="NZ_JAHGAW010000018.1"/>
</dbReference>
<proteinExistence type="predicted"/>
<evidence type="ECO:0000256" key="1">
    <source>
        <dbReference type="SAM" id="MobiDB-lite"/>
    </source>
</evidence>
<sequence>MKGWIVGGSALGGAALGALLMWMLAPGSAPEAEGAERASVSAETSEKAEGLQIDEKQQSAAGIKIAPVGAAHAGSSRTGYARALDLSPLASLAADAEAARVAVATSQKEVARLAALAGQDQSASPKDLEAAQSQLAADKSKLTLACRKIGLDFGAGLTRLGCESISGLVRDAALGRAALVRTDMTQGLPPASGTIVIGEGSDAMSVQILGPAVGADTQLQTAGVLALARGAGAARLAVGRVLPVHLTVNGAEAGVLVPRTALMRADGGQFVYRAQGGGRFARVALTGGAPMAGGWFFAGGPLKPGDAIVVSGATTLLGIERGSQEAGGD</sequence>
<evidence type="ECO:0000313" key="2">
    <source>
        <dbReference type="EMBL" id="MBT2189428.1"/>
    </source>
</evidence>
<evidence type="ECO:0000313" key="3">
    <source>
        <dbReference type="Proteomes" id="UP001138757"/>
    </source>
</evidence>
<reference evidence="2" key="1">
    <citation type="submission" date="2021-05" db="EMBL/GenBank/DDBJ databases">
        <title>Genome of Sphingobium sp. strain.</title>
        <authorList>
            <person name="Fan R."/>
        </authorList>
    </citation>
    <scope>NUCLEOTIDE SEQUENCE</scope>
    <source>
        <strain evidence="2">H33</strain>
    </source>
</reference>
<dbReference type="Gene3D" id="2.40.420.20">
    <property type="match status" value="1"/>
</dbReference>
<feature type="compositionally biased region" description="Basic and acidic residues" evidence="1">
    <location>
        <begin position="44"/>
        <end position="53"/>
    </location>
</feature>
<dbReference type="Proteomes" id="UP001138757">
    <property type="component" value="Unassembled WGS sequence"/>
</dbReference>
<accession>A0A9X1DGG9</accession>
<comment type="caution">
    <text evidence="2">The sequence shown here is derived from an EMBL/GenBank/DDBJ whole genome shotgun (WGS) entry which is preliminary data.</text>
</comment>
<dbReference type="AlphaFoldDB" id="A0A9X1DGG9"/>